<evidence type="ECO:0000313" key="13">
    <source>
        <dbReference type="EMBL" id="RFM34196.1"/>
    </source>
</evidence>
<keyword evidence="14" id="KW-1185">Reference proteome</keyword>
<comment type="similarity">
    <text evidence="2 9">Belongs to the aspartokinase family.</text>
</comment>
<keyword evidence="10" id="KW-0028">Amino-acid biosynthesis</keyword>
<dbReference type="Gene3D" id="3.30.70.260">
    <property type="match status" value="2"/>
</dbReference>
<proteinExistence type="inferred from homology"/>
<dbReference type="GO" id="GO:0009089">
    <property type="term" value="P:lysine biosynthetic process via diaminopimelate"/>
    <property type="evidence" value="ECO:0007669"/>
    <property type="project" value="UniProtKB-UniPathway"/>
</dbReference>
<sequence>MKILKFGGTSVGKPERMHAVAQLVTADDAPKIVVLSALSGTTNALVEIGTSLSEGKKEQAKGQIDKLEAHYRSFIEVLVKQPEARAKAGAVIDEHFEFLNIILKISFNEALNKDILAQGELLSTKLFSVYLEEAGIKSVLLSALDFMSIDEYEEPEIPKIKIRLGNLLDKHKGEKIFVTQGYICRNHRGEIDNLKRGGSDYSASLIGAAIQAEEVQIWTDIDGMHNNDPRVVNKTFPIDQLSFDEAAELAYFGAKILHPASIWPAQHFNIPVKLLNTMQPEAHGTIITELPNGDGVKAVAAKDGIIAIKIKSSRMLLAYGFLRKIFEVFEKYRVPIDMITTSEVAVSLTIENTPQLDQLLKELQPFGSVELDHHQTIVSIVGNEVAATPSILKKLFEALNEVPLRMISYGGSRHNISILIGGQHKEKTLQLLNKGLFGLE</sequence>
<dbReference type="PROSITE" id="PS00324">
    <property type="entry name" value="ASPARTOKINASE"/>
    <property type="match status" value="1"/>
</dbReference>
<dbReference type="GO" id="GO:0005524">
    <property type="term" value="F:ATP binding"/>
    <property type="evidence" value="ECO:0007669"/>
    <property type="project" value="UniProtKB-KW"/>
</dbReference>
<evidence type="ECO:0000256" key="2">
    <source>
        <dbReference type="ARBA" id="ARBA00010122"/>
    </source>
</evidence>
<evidence type="ECO:0000256" key="4">
    <source>
        <dbReference type="ARBA" id="ARBA00022741"/>
    </source>
</evidence>
<feature type="binding site" evidence="8">
    <location>
        <begin position="5"/>
        <end position="8"/>
    </location>
    <ligand>
        <name>ATP</name>
        <dbReference type="ChEBI" id="CHEBI:30616"/>
    </ligand>
</feature>
<dbReference type="GO" id="GO:0004072">
    <property type="term" value="F:aspartate kinase activity"/>
    <property type="evidence" value="ECO:0007669"/>
    <property type="project" value="UniProtKB-EC"/>
</dbReference>
<evidence type="ECO:0000259" key="11">
    <source>
        <dbReference type="Pfam" id="PF00696"/>
    </source>
</evidence>
<dbReference type="InterPro" id="IPR042199">
    <property type="entry name" value="AsparK_Bifunc_asparK/hSer_DH"/>
</dbReference>
<dbReference type="UniPathway" id="UPA00050">
    <property type="reaction ID" value="UER00461"/>
</dbReference>
<evidence type="ECO:0000256" key="9">
    <source>
        <dbReference type="RuleBase" id="RU003448"/>
    </source>
</evidence>
<keyword evidence="4 8" id="KW-0547">Nucleotide-binding</keyword>
<keyword evidence="6 8" id="KW-0067">ATP-binding</keyword>
<feature type="binding site" evidence="8">
    <location>
        <begin position="219"/>
        <end position="220"/>
    </location>
    <ligand>
        <name>ATP</name>
        <dbReference type="ChEBI" id="CHEBI:30616"/>
    </ligand>
</feature>
<dbReference type="UniPathway" id="UPA00034">
    <property type="reaction ID" value="UER00015"/>
</dbReference>
<protein>
    <recommendedName>
        <fullName evidence="9">Aspartokinase</fullName>
        <ecNumber evidence="9">2.7.2.4</ecNumber>
    </recommendedName>
</protein>
<dbReference type="EC" id="2.7.2.4" evidence="9"/>
<dbReference type="InterPro" id="IPR005260">
    <property type="entry name" value="Asp_kin_monofn"/>
</dbReference>
<evidence type="ECO:0000256" key="6">
    <source>
        <dbReference type="ARBA" id="ARBA00022840"/>
    </source>
</evidence>
<dbReference type="InterPro" id="IPR036393">
    <property type="entry name" value="AceGlu_kinase-like_sf"/>
</dbReference>
<dbReference type="Pfam" id="PF22468">
    <property type="entry name" value="ACT_9"/>
    <property type="match status" value="1"/>
</dbReference>
<feature type="domain" description="Aspartate/glutamate/uridylate kinase" evidence="11">
    <location>
        <begin position="2"/>
        <end position="276"/>
    </location>
</feature>
<dbReference type="Gene3D" id="1.20.120.1320">
    <property type="entry name" value="Aspartokinase, catalytic domain"/>
    <property type="match status" value="1"/>
</dbReference>
<dbReference type="OrthoDB" id="9799110at2"/>
<evidence type="ECO:0000256" key="1">
    <source>
        <dbReference type="ARBA" id="ARBA00004766"/>
    </source>
</evidence>
<organism evidence="13 14">
    <name type="scientific">Chitinophaga silvisoli</name>
    <dbReference type="NCBI Taxonomy" id="2291814"/>
    <lineage>
        <taxon>Bacteria</taxon>
        <taxon>Pseudomonadati</taxon>
        <taxon>Bacteroidota</taxon>
        <taxon>Chitinophagia</taxon>
        <taxon>Chitinophagales</taxon>
        <taxon>Chitinophagaceae</taxon>
        <taxon>Chitinophaga</taxon>
    </lineage>
</organism>
<gene>
    <name evidence="13" type="ORF">DXN04_12995</name>
</gene>
<evidence type="ECO:0000256" key="8">
    <source>
        <dbReference type="PIRSR" id="PIRSR000726-1"/>
    </source>
</evidence>
<feature type="binding site" evidence="8">
    <location>
        <position position="42"/>
    </location>
    <ligand>
        <name>substrate</name>
    </ligand>
</feature>
<name>A0A3E1P1Z7_9BACT</name>
<comment type="caution">
    <text evidence="13">The sequence shown here is derived from an EMBL/GenBank/DDBJ whole genome shotgun (WGS) entry which is preliminary data.</text>
</comment>
<feature type="domain" description="Aspartokinase ACT" evidence="12">
    <location>
        <begin position="378"/>
        <end position="434"/>
    </location>
</feature>
<dbReference type="InterPro" id="IPR001341">
    <property type="entry name" value="Asp_kinase"/>
</dbReference>
<comment type="pathway">
    <text evidence="10">Amino-acid biosynthesis; L-threonine biosynthesis; L-threonine from L-aspartate: step 1/5.</text>
</comment>
<dbReference type="GO" id="GO:0009088">
    <property type="term" value="P:threonine biosynthetic process"/>
    <property type="evidence" value="ECO:0007669"/>
    <property type="project" value="UniProtKB-UniPathway"/>
</dbReference>
<dbReference type="EMBL" id="QTJV01000004">
    <property type="protein sequence ID" value="RFM34196.1"/>
    <property type="molecule type" value="Genomic_DNA"/>
</dbReference>
<dbReference type="Pfam" id="PF00696">
    <property type="entry name" value="AA_kinase"/>
    <property type="match status" value="1"/>
</dbReference>
<accession>A0A3E1P1Z7</accession>
<dbReference type="SUPFAM" id="SSF53633">
    <property type="entry name" value="Carbamate kinase-like"/>
    <property type="match status" value="1"/>
</dbReference>
<dbReference type="RefSeq" id="WP_116853785.1">
    <property type="nucleotide sequence ID" value="NZ_QTJV01000004.1"/>
</dbReference>
<reference evidence="13 14" key="1">
    <citation type="submission" date="2018-08" db="EMBL/GenBank/DDBJ databases">
        <title>Chitinophaga sp. K20C18050901, a novel bacterium isolated from forest soil.</title>
        <authorList>
            <person name="Wang C."/>
        </authorList>
    </citation>
    <scope>NUCLEOTIDE SEQUENCE [LARGE SCALE GENOMIC DNA]</scope>
    <source>
        <strain evidence="13 14">K20C18050901</strain>
    </source>
</reference>
<dbReference type="InterPro" id="IPR045865">
    <property type="entry name" value="ACT-like_dom_sf"/>
</dbReference>
<dbReference type="GO" id="GO:0009090">
    <property type="term" value="P:homoserine biosynthetic process"/>
    <property type="evidence" value="ECO:0007669"/>
    <property type="project" value="TreeGrafter"/>
</dbReference>
<comment type="catalytic activity">
    <reaction evidence="7 9">
        <text>L-aspartate + ATP = 4-phospho-L-aspartate + ADP</text>
        <dbReference type="Rhea" id="RHEA:23776"/>
        <dbReference type="ChEBI" id="CHEBI:29991"/>
        <dbReference type="ChEBI" id="CHEBI:30616"/>
        <dbReference type="ChEBI" id="CHEBI:57535"/>
        <dbReference type="ChEBI" id="CHEBI:456216"/>
        <dbReference type="EC" id="2.7.2.4"/>
    </reaction>
</comment>
<dbReference type="NCBIfam" id="TIGR00657">
    <property type="entry name" value="asp_kinases"/>
    <property type="match status" value="1"/>
</dbReference>
<evidence type="ECO:0000256" key="10">
    <source>
        <dbReference type="RuleBase" id="RU004249"/>
    </source>
</evidence>
<dbReference type="CDD" id="cd04243">
    <property type="entry name" value="AAK_AK-HSDH-like"/>
    <property type="match status" value="1"/>
</dbReference>
<keyword evidence="5 9" id="KW-0418">Kinase</keyword>
<evidence type="ECO:0000256" key="3">
    <source>
        <dbReference type="ARBA" id="ARBA00022679"/>
    </source>
</evidence>
<feature type="binding site" evidence="8">
    <location>
        <position position="230"/>
    </location>
    <ligand>
        <name>ATP</name>
        <dbReference type="ChEBI" id="CHEBI:30616"/>
    </ligand>
</feature>
<comment type="pathway">
    <text evidence="10">Amino-acid biosynthesis; L-methionine biosynthesis via de novo pathway; L-homoserine from L-aspartate: step 1/3.</text>
</comment>
<dbReference type="Gene3D" id="3.40.1160.10">
    <property type="entry name" value="Acetylglutamate kinase-like"/>
    <property type="match status" value="1"/>
</dbReference>
<dbReference type="GO" id="GO:0005829">
    <property type="term" value="C:cytosol"/>
    <property type="evidence" value="ECO:0007669"/>
    <property type="project" value="TreeGrafter"/>
</dbReference>
<dbReference type="AlphaFoldDB" id="A0A3E1P1Z7"/>
<dbReference type="InterPro" id="IPR054352">
    <property type="entry name" value="ACT_Aspartokinase"/>
</dbReference>
<keyword evidence="3 9" id="KW-0808">Transferase</keyword>
<dbReference type="PIRSF" id="PIRSF000726">
    <property type="entry name" value="Asp_kin"/>
    <property type="match status" value="1"/>
</dbReference>
<evidence type="ECO:0000256" key="7">
    <source>
        <dbReference type="ARBA" id="ARBA00047872"/>
    </source>
</evidence>
<dbReference type="UniPathway" id="UPA00051">
    <property type="reaction ID" value="UER00462"/>
</dbReference>
<dbReference type="InterPro" id="IPR001048">
    <property type="entry name" value="Asp/Glu/Uridylate_kinase"/>
</dbReference>
<comment type="pathway">
    <text evidence="1 10">Amino-acid biosynthesis; L-lysine biosynthesis via DAP pathway; (S)-tetrahydrodipicolinate from L-aspartate: step 1/4.</text>
</comment>
<evidence type="ECO:0000259" key="12">
    <source>
        <dbReference type="Pfam" id="PF22468"/>
    </source>
</evidence>
<feature type="binding site" evidence="8">
    <location>
        <position position="120"/>
    </location>
    <ligand>
        <name>substrate</name>
    </ligand>
</feature>
<dbReference type="SUPFAM" id="SSF55021">
    <property type="entry name" value="ACT-like"/>
    <property type="match status" value="2"/>
</dbReference>
<dbReference type="PANTHER" id="PTHR21499:SF59">
    <property type="entry name" value="ASPARTOKINASE"/>
    <property type="match status" value="1"/>
</dbReference>
<dbReference type="InterPro" id="IPR018042">
    <property type="entry name" value="Aspartate_kinase_CS"/>
</dbReference>
<evidence type="ECO:0000313" key="14">
    <source>
        <dbReference type="Proteomes" id="UP000261174"/>
    </source>
</evidence>
<evidence type="ECO:0000256" key="5">
    <source>
        <dbReference type="ARBA" id="ARBA00022777"/>
    </source>
</evidence>
<dbReference type="PANTHER" id="PTHR21499">
    <property type="entry name" value="ASPARTATE KINASE"/>
    <property type="match status" value="1"/>
</dbReference>
<dbReference type="CDD" id="cd04912">
    <property type="entry name" value="ACT_AKiii-LysC-EC-like_1"/>
    <property type="match status" value="1"/>
</dbReference>
<dbReference type="Proteomes" id="UP000261174">
    <property type="component" value="Unassembled WGS sequence"/>
</dbReference>